<feature type="transmembrane region" description="Helical" evidence="1">
    <location>
        <begin position="197"/>
        <end position="218"/>
    </location>
</feature>
<protein>
    <submittedName>
        <fullName evidence="2">Metal transporter</fullName>
    </submittedName>
</protein>
<feature type="transmembrane region" description="Helical" evidence="1">
    <location>
        <begin position="333"/>
        <end position="358"/>
    </location>
</feature>
<keyword evidence="1" id="KW-1133">Transmembrane helix</keyword>
<dbReference type="Proteomes" id="UP000471521">
    <property type="component" value="Unassembled WGS sequence"/>
</dbReference>
<dbReference type="OrthoDB" id="11839at2157"/>
<gene>
    <name evidence="2" type="ORF">GRX66_06400</name>
</gene>
<feature type="transmembrane region" description="Helical" evidence="1">
    <location>
        <begin position="230"/>
        <end position="248"/>
    </location>
</feature>
<feature type="transmembrane region" description="Helical" evidence="1">
    <location>
        <begin position="394"/>
        <end position="411"/>
    </location>
</feature>
<dbReference type="AlphaFoldDB" id="A0A6B0SN27"/>
<reference evidence="2 3" key="1">
    <citation type="submission" date="2019-12" db="EMBL/GenBank/DDBJ databases">
        <title>Isolation and characterization of three novel carbon monoxide-oxidizing members of Halobacteria from salione crusts and soils.</title>
        <authorList>
            <person name="Myers M.R."/>
            <person name="King G.M."/>
        </authorList>
    </citation>
    <scope>NUCLEOTIDE SEQUENCE [LARGE SCALE GENOMIC DNA]</scope>
    <source>
        <strain evidence="2 3">PCN9</strain>
    </source>
</reference>
<keyword evidence="1" id="KW-0812">Transmembrane</keyword>
<feature type="transmembrane region" description="Helical" evidence="1">
    <location>
        <begin position="292"/>
        <end position="312"/>
    </location>
</feature>
<dbReference type="EMBL" id="WUUU01000034">
    <property type="protein sequence ID" value="MXR20250.1"/>
    <property type="molecule type" value="Genomic_DNA"/>
</dbReference>
<comment type="caution">
    <text evidence="2">The sequence shown here is derived from an EMBL/GenBank/DDBJ whole genome shotgun (WGS) entry which is preliminary data.</text>
</comment>
<evidence type="ECO:0000313" key="2">
    <source>
        <dbReference type="EMBL" id="MXR20250.1"/>
    </source>
</evidence>
<feature type="transmembrane region" description="Helical" evidence="1">
    <location>
        <begin position="364"/>
        <end position="382"/>
    </location>
</feature>
<evidence type="ECO:0000256" key="1">
    <source>
        <dbReference type="SAM" id="Phobius"/>
    </source>
</evidence>
<feature type="transmembrane region" description="Helical" evidence="1">
    <location>
        <begin position="29"/>
        <end position="48"/>
    </location>
</feature>
<accession>A0A6B0SN27</accession>
<proteinExistence type="predicted"/>
<organism evidence="2 3">
    <name type="scientific">Halobacterium bonnevillei</name>
    <dbReference type="NCBI Taxonomy" id="2692200"/>
    <lineage>
        <taxon>Archaea</taxon>
        <taxon>Methanobacteriati</taxon>
        <taxon>Methanobacteriota</taxon>
        <taxon>Stenosarchaea group</taxon>
        <taxon>Halobacteria</taxon>
        <taxon>Halobacteriales</taxon>
        <taxon>Halobacteriaceae</taxon>
        <taxon>Halobacterium</taxon>
    </lineage>
</organism>
<feature type="transmembrane region" description="Helical" evidence="1">
    <location>
        <begin position="164"/>
        <end position="190"/>
    </location>
</feature>
<dbReference type="RefSeq" id="WP_159525804.1">
    <property type="nucleotide sequence ID" value="NZ_WUUU01000034.1"/>
</dbReference>
<keyword evidence="3" id="KW-1185">Reference proteome</keyword>
<evidence type="ECO:0000313" key="3">
    <source>
        <dbReference type="Proteomes" id="UP000471521"/>
    </source>
</evidence>
<feature type="transmembrane region" description="Helical" evidence="1">
    <location>
        <begin position="269"/>
        <end position="286"/>
    </location>
</feature>
<name>A0A6B0SN27_9EURY</name>
<sequence>MTDTNPDTTADGGVATERETVQPFGLPRWVSAVLPVLLLVLVLGAFVFSSPLAGVQGGGEPLPDVSITHTTIPNDETVVLHVTNNGPESVTISQVLVDEAYWNFEVEDAGGDRTLAPRENARVVVPYHWNSGWDLDVELVLSDGATFGHVIEAPQQSPGISADVLWTLALIGLFVGVIPVALGMLWFPFLQTMSDRALHAVLLFATGVLGFLAFDAGFEALELAERIPGAFGGELLVVFGAVGALLLVQAISAWREGRAIAGDSRADSGLWVAYLVALGIGLHNLAEGLAIGSSFALGRVSLGAFLVIGFMLHNVTEGPAVVAPAARDERPALWHFGALGVIAGAPVILGGWIGSLAYSPTVGAFFLAVGVGAIVQVVWEIARMVRDAGGRVGSATNLLAFLLGFAVMYATDLLVTL</sequence>
<keyword evidence="1" id="KW-0472">Membrane</keyword>